<keyword evidence="2" id="KW-0547">Nucleotide-binding</keyword>
<dbReference type="GO" id="GO:0005886">
    <property type="term" value="C:plasma membrane"/>
    <property type="evidence" value="ECO:0007669"/>
    <property type="project" value="TreeGrafter"/>
</dbReference>
<dbReference type="SMART" id="SM00382">
    <property type="entry name" value="AAA"/>
    <property type="match status" value="1"/>
</dbReference>
<accession>F8A2B5</accession>
<name>F8A2B5_CELGA</name>
<dbReference type="RefSeq" id="WP_013883291.1">
    <property type="nucleotide sequence ID" value="NC_015671.1"/>
</dbReference>
<evidence type="ECO:0000256" key="1">
    <source>
        <dbReference type="ARBA" id="ARBA00022448"/>
    </source>
</evidence>
<dbReference type="InterPro" id="IPR003439">
    <property type="entry name" value="ABC_transporter-like_ATP-bd"/>
</dbReference>
<dbReference type="PANTHER" id="PTHR24220">
    <property type="entry name" value="IMPORT ATP-BINDING PROTEIN"/>
    <property type="match status" value="1"/>
</dbReference>
<dbReference type="HOGENOM" id="CLU_000604_1_22_11"/>
<dbReference type="InterPro" id="IPR015854">
    <property type="entry name" value="ABC_transpr_LolD-like"/>
</dbReference>
<organism evidence="6 7">
    <name type="scientific">Cellulomonas gilvus (strain ATCC 13127 / NRRL B-14078)</name>
    <name type="common">Cellvibrio gilvus</name>
    <dbReference type="NCBI Taxonomy" id="593907"/>
    <lineage>
        <taxon>Bacteria</taxon>
        <taxon>Bacillati</taxon>
        <taxon>Actinomycetota</taxon>
        <taxon>Actinomycetes</taxon>
        <taxon>Micrococcales</taxon>
        <taxon>Cellulomonadaceae</taxon>
        <taxon>Cellulomonas</taxon>
    </lineage>
</organism>
<keyword evidence="3" id="KW-0067">ATP-binding</keyword>
<evidence type="ECO:0000313" key="7">
    <source>
        <dbReference type="Proteomes" id="UP000000485"/>
    </source>
</evidence>
<proteinExistence type="predicted"/>
<gene>
    <name evidence="6" type="ordered locus">Celgi_1253</name>
</gene>
<evidence type="ECO:0000256" key="4">
    <source>
        <dbReference type="SAM" id="MobiDB-lite"/>
    </source>
</evidence>
<dbReference type="AlphaFoldDB" id="F8A2B5"/>
<evidence type="ECO:0000259" key="5">
    <source>
        <dbReference type="PROSITE" id="PS50893"/>
    </source>
</evidence>
<dbReference type="InterPro" id="IPR027417">
    <property type="entry name" value="P-loop_NTPase"/>
</dbReference>
<dbReference type="eggNOG" id="COG1136">
    <property type="taxonomic scope" value="Bacteria"/>
</dbReference>
<keyword evidence="1" id="KW-0813">Transport</keyword>
<dbReference type="Gene3D" id="3.40.50.300">
    <property type="entry name" value="P-loop containing nucleotide triphosphate hydrolases"/>
    <property type="match status" value="1"/>
</dbReference>
<dbReference type="EMBL" id="CP002665">
    <property type="protein sequence ID" value="AEI11772.1"/>
    <property type="molecule type" value="Genomic_DNA"/>
</dbReference>
<dbReference type="GO" id="GO:0016887">
    <property type="term" value="F:ATP hydrolysis activity"/>
    <property type="evidence" value="ECO:0007669"/>
    <property type="project" value="InterPro"/>
</dbReference>
<dbReference type="CDD" id="cd03255">
    <property type="entry name" value="ABC_MJ0796_LolCDE_FtsE"/>
    <property type="match status" value="1"/>
</dbReference>
<dbReference type="InterPro" id="IPR017911">
    <property type="entry name" value="MacB-like_ATP-bd"/>
</dbReference>
<dbReference type="InterPro" id="IPR003593">
    <property type="entry name" value="AAA+_ATPase"/>
</dbReference>
<dbReference type="Pfam" id="PF00005">
    <property type="entry name" value="ABC_tran"/>
    <property type="match status" value="1"/>
</dbReference>
<dbReference type="GO" id="GO:0022857">
    <property type="term" value="F:transmembrane transporter activity"/>
    <property type="evidence" value="ECO:0007669"/>
    <property type="project" value="TreeGrafter"/>
</dbReference>
<dbReference type="OrthoDB" id="9802264at2"/>
<sequence length="259" mass="27297">MSAPGLRHRPEPATTAVAAWSTPPARVRPPRLAGRGLVKHFGPTAALAGVDLEIGEGESLAITGPSGSGKSTLMHVLAGIQVPDAGVVTLRGRQVQGFSERQRSVLRRGRYGFVFQHGQLLSELTALENVAVAAMLDGEPRADAEHLARQWLARLGLAGCAQRRPGELTAGEAQRVAVARALVTHPDVVFADEPTGSLDHATGYEVMRLIVATTRDVEAALVVVTQDPRVAAWCDHSVELRDGRVVPAPAAAPVPDLAP</sequence>
<dbReference type="SUPFAM" id="SSF52540">
    <property type="entry name" value="P-loop containing nucleoside triphosphate hydrolases"/>
    <property type="match status" value="1"/>
</dbReference>
<dbReference type="STRING" id="593907.Celgi_1253"/>
<dbReference type="KEGG" id="cga:Celgi_1253"/>
<keyword evidence="7" id="KW-1185">Reference proteome</keyword>
<evidence type="ECO:0000313" key="6">
    <source>
        <dbReference type="EMBL" id="AEI11772.1"/>
    </source>
</evidence>
<protein>
    <submittedName>
        <fullName evidence="6">ABC transporter related protein</fullName>
    </submittedName>
</protein>
<dbReference type="Proteomes" id="UP000000485">
    <property type="component" value="Chromosome"/>
</dbReference>
<reference evidence="7" key="1">
    <citation type="submission" date="2011-04" db="EMBL/GenBank/DDBJ databases">
        <title>Complete sequence of Cellvibrio gilvus ATCC 13127.</title>
        <authorList>
            <person name="Lucas S."/>
            <person name="Han J."/>
            <person name="Lapidus A."/>
            <person name="Cheng J.-F."/>
            <person name="Goodwin L."/>
            <person name="Pitluck S."/>
            <person name="Peters L."/>
            <person name="Munk A."/>
            <person name="Detter J.C."/>
            <person name="Han C."/>
            <person name="Tapia R."/>
            <person name="Land M."/>
            <person name="Hauser L."/>
            <person name="Kyrpides N."/>
            <person name="Ivanova N."/>
            <person name="Ovchinnikova G."/>
            <person name="Pagani I."/>
            <person name="Mead D."/>
            <person name="Brumm P."/>
            <person name="Woyke T."/>
        </authorList>
    </citation>
    <scope>NUCLEOTIDE SEQUENCE [LARGE SCALE GENOMIC DNA]</scope>
    <source>
        <strain evidence="7">ATCC 13127 / NRRL B-14078</strain>
    </source>
</reference>
<dbReference type="GO" id="GO:0005524">
    <property type="term" value="F:ATP binding"/>
    <property type="evidence" value="ECO:0007669"/>
    <property type="project" value="UniProtKB-KW"/>
</dbReference>
<dbReference type="PROSITE" id="PS50893">
    <property type="entry name" value="ABC_TRANSPORTER_2"/>
    <property type="match status" value="1"/>
</dbReference>
<evidence type="ECO:0000256" key="3">
    <source>
        <dbReference type="ARBA" id="ARBA00022840"/>
    </source>
</evidence>
<dbReference type="PANTHER" id="PTHR24220:SF685">
    <property type="entry name" value="ABC TRANSPORTER RELATED"/>
    <property type="match status" value="1"/>
</dbReference>
<feature type="region of interest" description="Disordered" evidence="4">
    <location>
        <begin position="1"/>
        <end position="25"/>
    </location>
</feature>
<evidence type="ECO:0000256" key="2">
    <source>
        <dbReference type="ARBA" id="ARBA00022741"/>
    </source>
</evidence>
<feature type="domain" description="ABC transporter" evidence="5">
    <location>
        <begin position="32"/>
        <end position="258"/>
    </location>
</feature>